<keyword evidence="2" id="KW-1185">Reference proteome</keyword>
<name>A0A286H720_9ACTN</name>
<dbReference type="AlphaFoldDB" id="A0A286H720"/>
<accession>A0A286H720</accession>
<dbReference type="Gene3D" id="3.30.70.100">
    <property type="match status" value="1"/>
</dbReference>
<evidence type="ECO:0008006" key="3">
    <source>
        <dbReference type="Google" id="ProtNLM"/>
    </source>
</evidence>
<protein>
    <recommendedName>
        <fullName evidence="3">Antibiotic biosynthesis monooxygenase</fullName>
    </recommendedName>
</protein>
<gene>
    <name evidence="1" type="ORF">SAMN06272739_4236</name>
</gene>
<dbReference type="InterPro" id="IPR011008">
    <property type="entry name" value="Dimeric_a/b-barrel"/>
</dbReference>
<dbReference type="OrthoDB" id="5182530at2"/>
<evidence type="ECO:0000313" key="1">
    <source>
        <dbReference type="EMBL" id="SOE03567.1"/>
    </source>
</evidence>
<dbReference type="Proteomes" id="UP000219482">
    <property type="component" value="Unassembled WGS sequence"/>
</dbReference>
<proteinExistence type="predicted"/>
<organism evidence="1 2">
    <name type="scientific">Blastococcus haudaquaticus</name>
    <dbReference type="NCBI Taxonomy" id="1938745"/>
    <lineage>
        <taxon>Bacteria</taxon>
        <taxon>Bacillati</taxon>
        <taxon>Actinomycetota</taxon>
        <taxon>Actinomycetes</taxon>
        <taxon>Geodermatophilales</taxon>
        <taxon>Geodermatophilaceae</taxon>
        <taxon>Blastococcus</taxon>
    </lineage>
</organism>
<dbReference type="RefSeq" id="WP_097185932.1">
    <property type="nucleotide sequence ID" value="NZ_OCNK01000007.1"/>
</dbReference>
<dbReference type="SUPFAM" id="SSF54909">
    <property type="entry name" value="Dimeric alpha+beta barrel"/>
    <property type="match status" value="1"/>
</dbReference>
<sequence>MNARSTTIRGNPEAIDAGISYIRDRVMPAVQGMDGFVGLSMLVDRESGRSIVTTAWSEADAMSRSAAGVKAMRRRAAEIMTGEIEVMEWDIAVLHRKHATHNGACARVIWTQGDPTEMDRLVDTFRMALLPRIEELPGFVSVSLMVDRAAGRTATSVSYDSRQSMAEAEQPGMALRQEFARDMGLDVTDVAAFDVALAHLRVPETV</sequence>
<dbReference type="EMBL" id="OCNK01000007">
    <property type="protein sequence ID" value="SOE03567.1"/>
    <property type="molecule type" value="Genomic_DNA"/>
</dbReference>
<evidence type="ECO:0000313" key="2">
    <source>
        <dbReference type="Proteomes" id="UP000219482"/>
    </source>
</evidence>
<reference evidence="2" key="1">
    <citation type="submission" date="2017-09" db="EMBL/GenBank/DDBJ databases">
        <authorList>
            <person name="Varghese N."/>
            <person name="Submissions S."/>
        </authorList>
    </citation>
    <scope>NUCLEOTIDE SEQUENCE [LARGE SCALE GENOMIC DNA]</scope>
    <source>
        <strain evidence="2">DSM 44270</strain>
    </source>
</reference>